<evidence type="ECO:0000313" key="3">
    <source>
        <dbReference type="Proteomes" id="UP001386955"/>
    </source>
</evidence>
<gene>
    <name evidence="2" type="ORF">VNO78_08532</name>
</gene>
<dbReference type="AlphaFoldDB" id="A0AAN9XTU5"/>
<dbReference type="EMBL" id="JAYMYS010000002">
    <property type="protein sequence ID" value="KAK7406896.1"/>
    <property type="molecule type" value="Genomic_DNA"/>
</dbReference>
<protein>
    <submittedName>
        <fullName evidence="2">Uncharacterized protein</fullName>
    </submittedName>
</protein>
<feature type="region of interest" description="Disordered" evidence="1">
    <location>
        <begin position="1"/>
        <end position="24"/>
    </location>
</feature>
<reference evidence="2 3" key="1">
    <citation type="submission" date="2024-01" db="EMBL/GenBank/DDBJ databases">
        <title>The genomes of 5 underutilized Papilionoideae crops provide insights into root nodulation and disease resistanc.</title>
        <authorList>
            <person name="Jiang F."/>
        </authorList>
    </citation>
    <scope>NUCLEOTIDE SEQUENCE [LARGE SCALE GENOMIC DNA]</scope>
    <source>
        <strain evidence="2">DUOXIRENSHENG_FW03</strain>
        <tissue evidence="2">Leaves</tissue>
    </source>
</reference>
<organism evidence="2 3">
    <name type="scientific">Psophocarpus tetragonolobus</name>
    <name type="common">Winged bean</name>
    <name type="synonym">Dolichos tetragonolobus</name>
    <dbReference type="NCBI Taxonomy" id="3891"/>
    <lineage>
        <taxon>Eukaryota</taxon>
        <taxon>Viridiplantae</taxon>
        <taxon>Streptophyta</taxon>
        <taxon>Embryophyta</taxon>
        <taxon>Tracheophyta</taxon>
        <taxon>Spermatophyta</taxon>
        <taxon>Magnoliopsida</taxon>
        <taxon>eudicotyledons</taxon>
        <taxon>Gunneridae</taxon>
        <taxon>Pentapetalae</taxon>
        <taxon>rosids</taxon>
        <taxon>fabids</taxon>
        <taxon>Fabales</taxon>
        <taxon>Fabaceae</taxon>
        <taxon>Papilionoideae</taxon>
        <taxon>50 kb inversion clade</taxon>
        <taxon>NPAAA clade</taxon>
        <taxon>indigoferoid/millettioid clade</taxon>
        <taxon>Phaseoleae</taxon>
        <taxon>Psophocarpus</taxon>
    </lineage>
</organism>
<name>A0AAN9XTU5_PSOTE</name>
<keyword evidence="3" id="KW-1185">Reference proteome</keyword>
<sequence>MLGGKRLHKQKAIQSQTKTKERVGHFEAVSAKKSIWATTIDISKKHHSDRKLEISSQKVDVVPSCQGQHNTLPAGSTSGNKYYSLNVGGASRGPLRRPSSFSLRTLIASTC</sequence>
<feature type="compositionally biased region" description="Basic residues" evidence="1">
    <location>
        <begin position="1"/>
        <end position="11"/>
    </location>
</feature>
<evidence type="ECO:0000313" key="2">
    <source>
        <dbReference type="EMBL" id="KAK7406896.1"/>
    </source>
</evidence>
<accession>A0AAN9XTU5</accession>
<comment type="caution">
    <text evidence="2">The sequence shown here is derived from an EMBL/GenBank/DDBJ whole genome shotgun (WGS) entry which is preliminary data.</text>
</comment>
<proteinExistence type="predicted"/>
<dbReference type="Proteomes" id="UP001386955">
    <property type="component" value="Unassembled WGS sequence"/>
</dbReference>
<evidence type="ECO:0000256" key="1">
    <source>
        <dbReference type="SAM" id="MobiDB-lite"/>
    </source>
</evidence>